<name>A0A4U5J8Z4_9EURY</name>
<dbReference type="GO" id="GO:0004596">
    <property type="term" value="F:protein-N-terminal amino-acid acetyltransferase activity"/>
    <property type="evidence" value="ECO:0007669"/>
    <property type="project" value="InterPro"/>
</dbReference>
<evidence type="ECO:0000256" key="1">
    <source>
        <dbReference type="ARBA" id="ARBA00022679"/>
    </source>
</evidence>
<dbReference type="GO" id="GO:0031415">
    <property type="term" value="C:NatA complex"/>
    <property type="evidence" value="ECO:0007669"/>
    <property type="project" value="InterPro"/>
</dbReference>
<dbReference type="InterPro" id="IPR045047">
    <property type="entry name" value="Ard1-like"/>
</dbReference>
<dbReference type="CDD" id="cd04301">
    <property type="entry name" value="NAT_SF"/>
    <property type="match status" value="1"/>
</dbReference>
<dbReference type="InterPro" id="IPR000182">
    <property type="entry name" value="GNAT_dom"/>
</dbReference>
<gene>
    <name evidence="4" type="primary">rimI</name>
    <name evidence="4" type="ORF">DM868_10455</name>
</gene>
<protein>
    <submittedName>
        <fullName evidence="4">Ribosomal-protein-alanine N-acetyltransferase</fullName>
    </submittedName>
</protein>
<dbReference type="NCBIfam" id="TIGR01575">
    <property type="entry name" value="rimI"/>
    <property type="match status" value="1"/>
</dbReference>
<accession>A0A4U5J8Z4</accession>
<keyword evidence="2" id="KW-0012">Acyltransferase</keyword>
<evidence type="ECO:0000256" key="2">
    <source>
        <dbReference type="ARBA" id="ARBA00023315"/>
    </source>
</evidence>
<feature type="domain" description="N-acetyltransferase" evidence="3">
    <location>
        <begin position="19"/>
        <end position="163"/>
    </location>
</feature>
<dbReference type="EMBL" id="QKNX01000004">
    <property type="protein sequence ID" value="TKR25194.1"/>
    <property type="molecule type" value="Genomic_DNA"/>
</dbReference>
<sequence length="163" mass="17905">MFATAVRRRVTSTDPRAAPEVRTAVRADLLSVFRIEKRSFGQPWPYAAFEGFLGAPGFLVAEVDDSITGYVVGDTVDAYGAPVGHIKDLAVAPEHRRRGIGRTLLSRGLVALASAGVDRVKLEVRRTNEAARSLYAEFGFEPHHVVPAYYDDGEDAFVMVKHF</sequence>
<dbReference type="Pfam" id="PF00583">
    <property type="entry name" value="Acetyltransf_1"/>
    <property type="match status" value="1"/>
</dbReference>
<dbReference type="AlphaFoldDB" id="A0A4U5J8Z4"/>
<evidence type="ECO:0000313" key="5">
    <source>
        <dbReference type="Proteomes" id="UP000308037"/>
    </source>
</evidence>
<dbReference type="SUPFAM" id="SSF55729">
    <property type="entry name" value="Acyl-CoA N-acyltransferases (Nat)"/>
    <property type="match status" value="1"/>
</dbReference>
<dbReference type="InterPro" id="IPR006464">
    <property type="entry name" value="AcTrfase_RimI/Ard1"/>
</dbReference>
<proteinExistence type="predicted"/>
<evidence type="ECO:0000313" key="4">
    <source>
        <dbReference type="EMBL" id="TKR25194.1"/>
    </source>
</evidence>
<dbReference type="InterPro" id="IPR016181">
    <property type="entry name" value="Acyl_CoA_acyltransferase"/>
</dbReference>
<comment type="caution">
    <text evidence="4">The sequence shown here is derived from an EMBL/GenBank/DDBJ whole genome shotgun (WGS) entry which is preliminary data.</text>
</comment>
<dbReference type="PROSITE" id="PS51186">
    <property type="entry name" value="GNAT"/>
    <property type="match status" value="1"/>
</dbReference>
<reference evidence="4 5" key="1">
    <citation type="submission" date="2019-04" db="EMBL/GenBank/DDBJ databases">
        <title>Natronomonas sp. F20-122 a newhaloarchaeon isolated from a saline saltern of Isla Bacuta, Huelva, Spain.</title>
        <authorList>
            <person name="Duran-Viseras A."/>
            <person name="Sanchez-Porro C."/>
            <person name="Ventosa A."/>
        </authorList>
    </citation>
    <scope>NUCLEOTIDE SEQUENCE [LARGE SCALE GENOMIC DNA]</scope>
    <source>
        <strain evidence="4 5">F20-122</strain>
    </source>
</reference>
<keyword evidence="1 4" id="KW-0808">Transferase</keyword>
<dbReference type="PANTHER" id="PTHR23091">
    <property type="entry name" value="N-TERMINAL ACETYLTRANSFERASE"/>
    <property type="match status" value="1"/>
</dbReference>
<dbReference type="PANTHER" id="PTHR23091:SF4">
    <property type="entry name" value="N-TERMINAL AMINO-ACID N(ALPHA)-ACETYLTRANSFERASE NATA"/>
    <property type="match status" value="1"/>
</dbReference>
<evidence type="ECO:0000259" key="3">
    <source>
        <dbReference type="PROSITE" id="PS51186"/>
    </source>
</evidence>
<organism evidence="4 5">
    <name type="scientific">Natronomonas salsuginis</name>
    <dbReference type="NCBI Taxonomy" id="2217661"/>
    <lineage>
        <taxon>Archaea</taxon>
        <taxon>Methanobacteriati</taxon>
        <taxon>Methanobacteriota</taxon>
        <taxon>Stenosarchaea group</taxon>
        <taxon>Halobacteria</taxon>
        <taxon>Halobacteriales</taxon>
        <taxon>Natronomonadaceae</taxon>
        <taxon>Natronomonas</taxon>
    </lineage>
</organism>
<dbReference type="Gene3D" id="3.40.630.30">
    <property type="match status" value="1"/>
</dbReference>
<dbReference type="OrthoDB" id="43754at2157"/>
<dbReference type="Proteomes" id="UP000308037">
    <property type="component" value="Unassembled WGS sequence"/>
</dbReference>
<keyword evidence="5" id="KW-1185">Reference proteome</keyword>